<organism evidence="6 7">
    <name type="scientific">Populus deltoides</name>
    <name type="common">Eastern poplar</name>
    <name type="synonym">Eastern cottonwood</name>
    <dbReference type="NCBI Taxonomy" id="3696"/>
    <lineage>
        <taxon>Eukaryota</taxon>
        <taxon>Viridiplantae</taxon>
        <taxon>Streptophyta</taxon>
        <taxon>Embryophyta</taxon>
        <taxon>Tracheophyta</taxon>
        <taxon>Spermatophyta</taxon>
        <taxon>Magnoliopsida</taxon>
        <taxon>eudicotyledons</taxon>
        <taxon>Gunneridae</taxon>
        <taxon>Pentapetalae</taxon>
        <taxon>rosids</taxon>
        <taxon>fabids</taxon>
        <taxon>Malpighiales</taxon>
        <taxon>Salicaceae</taxon>
        <taxon>Saliceae</taxon>
        <taxon>Populus</taxon>
    </lineage>
</organism>
<reference evidence="6" key="1">
    <citation type="journal article" date="2021" name="J. Hered.">
        <title>Genome Assembly of Salicaceae Populus deltoides (Eastern Cottonwood) I-69 Based on Nanopore Sequencing and Hi-C Technologies.</title>
        <authorList>
            <person name="Bai S."/>
            <person name="Wu H."/>
            <person name="Zhang J."/>
            <person name="Pan Z."/>
            <person name="Zhao W."/>
            <person name="Li Z."/>
            <person name="Tong C."/>
        </authorList>
    </citation>
    <scope>NUCLEOTIDE SEQUENCE</scope>
    <source>
        <tissue evidence="6">Leaf</tissue>
    </source>
</reference>
<keyword evidence="1" id="KW-0902">Two-component regulatory system</keyword>
<dbReference type="PANTHER" id="PTHR43874:SF99">
    <property type="entry name" value="TWO-COMPONENT RESPONSE REGULATOR ARR16"/>
    <property type="match status" value="1"/>
</dbReference>
<gene>
    <name evidence="6" type="ORF">H0E87_030208</name>
</gene>
<comment type="caution">
    <text evidence="4">Lacks conserved residue(s) required for the propagation of feature annotation.</text>
</comment>
<dbReference type="GO" id="GO:0000160">
    <property type="term" value="P:phosphorelay signal transduction system"/>
    <property type="evidence" value="ECO:0007669"/>
    <property type="project" value="UniProtKB-KW"/>
</dbReference>
<dbReference type="Proteomes" id="UP000807159">
    <property type="component" value="Chromosome 19"/>
</dbReference>
<dbReference type="SUPFAM" id="SSF52172">
    <property type="entry name" value="CheY-like"/>
    <property type="match status" value="1"/>
</dbReference>
<dbReference type="InterPro" id="IPR001789">
    <property type="entry name" value="Sig_transdc_resp-reg_receiver"/>
</dbReference>
<evidence type="ECO:0000256" key="4">
    <source>
        <dbReference type="PROSITE-ProRule" id="PRU00169"/>
    </source>
</evidence>
<feature type="domain" description="Response regulatory" evidence="5">
    <location>
        <begin position="20"/>
        <end position="69"/>
    </location>
</feature>
<dbReference type="PROSITE" id="PS50110">
    <property type="entry name" value="RESPONSE_REGULATORY"/>
    <property type="match status" value="1"/>
</dbReference>
<keyword evidence="7" id="KW-1185">Reference proteome</keyword>
<name>A0A8T2WDY4_POPDE</name>
<protein>
    <recommendedName>
        <fullName evidence="5">Response regulatory domain-containing protein</fullName>
    </recommendedName>
</protein>
<evidence type="ECO:0000256" key="2">
    <source>
        <dbReference type="ARBA" id="ARBA00023015"/>
    </source>
</evidence>
<dbReference type="AlphaFoldDB" id="A0A8T2WDY4"/>
<dbReference type="EMBL" id="JACEGQ020000019">
    <property type="protein sequence ID" value="KAH8479909.1"/>
    <property type="molecule type" value="Genomic_DNA"/>
</dbReference>
<evidence type="ECO:0000259" key="5">
    <source>
        <dbReference type="PROSITE" id="PS50110"/>
    </source>
</evidence>
<keyword evidence="2" id="KW-0805">Transcription regulation</keyword>
<dbReference type="Gene3D" id="3.40.50.2300">
    <property type="match status" value="1"/>
</dbReference>
<evidence type="ECO:0000313" key="7">
    <source>
        <dbReference type="Proteomes" id="UP000807159"/>
    </source>
</evidence>
<dbReference type="InterPro" id="IPR011006">
    <property type="entry name" value="CheY-like_superfamily"/>
</dbReference>
<accession>A0A8T2WDY4</accession>
<dbReference type="InterPro" id="IPR045279">
    <property type="entry name" value="ARR-like"/>
</dbReference>
<keyword evidence="3" id="KW-0804">Transcription</keyword>
<evidence type="ECO:0000313" key="6">
    <source>
        <dbReference type="EMBL" id="KAH8479909.1"/>
    </source>
</evidence>
<feature type="non-terminal residue" evidence="6">
    <location>
        <position position="1"/>
    </location>
</feature>
<comment type="caution">
    <text evidence="6">The sequence shown here is derived from an EMBL/GenBank/DDBJ whole genome shotgun (WGS) entry which is preliminary data.</text>
</comment>
<dbReference type="GO" id="GO:0009736">
    <property type="term" value="P:cytokinin-activated signaling pathway"/>
    <property type="evidence" value="ECO:0007669"/>
    <property type="project" value="InterPro"/>
</dbReference>
<sequence>MASSSSSLPSMEFDFDEKPHVLAVDDSLIDRKVIERLLINSTCRVTTAENGKRALEYLGLADGQHPSHS</sequence>
<evidence type="ECO:0000256" key="1">
    <source>
        <dbReference type="ARBA" id="ARBA00023012"/>
    </source>
</evidence>
<proteinExistence type="predicted"/>
<evidence type="ECO:0000256" key="3">
    <source>
        <dbReference type="ARBA" id="ARBA00023163"/>
    </source>
</evidence>
<dbReference type="PANTHER" id="PTHR43874">
    <property type="entry name" value="TWO-COMPONENT RESPONSE REGULATOR"/>
    <property type="match status" value="1"/>
</dbReference>